<dbReference type="Pfam" id="PF05485">
    <property type="entry name" value="THAP"/>
    <property type="match status" value="1"/>
</dbReference>
<dbReference type="EMBL" id="JAURVH010001515">
    <property type="protein sequence ID" value="KAK5932167.1"/>
    <property type="molecule type" value="Genomic_DNA"/>
</dbReference>
<evidence type="ECO:0000256" key="3">
    <source>
        <dbReference type="ARBA" id="ARBA00022833"/>
    </source>
</evidence>
<dbReference type="SUPFAM" id="SSF57716">
    <property type="entry name" value="Glucocorticoid receptor-like (DNA-binding domain)"/>
    <property type="match status" value="1"/>
</dbReference>
<dbReference type="PANTHER" id="PTHR31751">
    <property type="entry name" value="SI:CH211-108C17.2-RELATED-RELATED"/>
    <property type="match status" value="1"/>
</dbReference>
<evidence type="ECO:0000256" key="6">
    <source>
        <dbReference type="SAM" id="MobiDB-lite"/>
    </source>
</evidence>
<feature type="compositionally biased region" description="Pro residues" evidence="6">
    <location>
        <begin position="226"/>
        <end position="246"/>
    </location>
</feature>
<dbReference type="SMART" id="SM00980">
    <property type="entry name" value="THAP"/>
    <property type="match status" value="1"/>
</dbReference>
<sequence length="757" mass="84005">MVRRCVVSGCSNTANDELNISIHSFPTDVLRQRTWEKNVQNTRAKWSVKNPRTTYICSAHFLLDDFEEGPILMVGSGIDVTRKRILKPSAVPTLFPTPSQIRQGTGDFATATPPAKRHRSAYFEKREKTQVLDSLLKPRLTADGASAAHTSTACSDASDDPMQETPGTMTSACQTDPVKEKKKPQRSKGVQTKPREKTTGTPIERKLFQDTGSQCNIIPTPKKEVSPPPSSSPSPPSSPGYHPPSSPDLSSSEGDYQRNSEPDMDEPVTPIHKEKKFIVFMTCLTRLLSWCHCPDCGSVDISTCHNVIGSLLVITLSCASCFKKVIWNSQPYIGSIPAGNILLSASILLAGATAGKVLRVMRTMALATISSRTYFRHQRSVLLPVVQRVWNMRQTFLLGTFQAEGRDLVLGGDGRADSPGHCAKFGSYTMLELHANVVIDVQLVQSNECGGSYHMEKTGLERSLAHLERQGLAVGTMVTDRHRQIAKWLRETYPHIEHLYDIWHVAKGFSKKLLAASNERECQVLRPWIKSVSNHMYWCAVSTPFGQGAQIVAKWESVVSHVQNVHTGHGDLFPSCIHGRLEGRESHKKWLEPSSKAAVKLETLVCNKTLCKDILKLSGGSQTSAVEGFHSLLIQFAPKMYVFSYTGMLCRILIAALHFNENANRVQGVTKAGEAMYSIKYPKGRKGAAVLRRVLESPTYEYAQELLEEVVKECTDKENVEAEFAVEPVIVPPPLCAEFPHPEKSDFVKQHLSRFKR</sequence>
<dbReference type="Proteomes" id="UP001331515">
    <property type="component" value="Unassembled WGS sequence"/>
</dbReference>
<dbReference type="InterPro" id="IPR006612">
    <property type="entry name" value="THAP_Znf"/>
</dbReference>
<gene>
    <name evidence="9" type="ORF">CgunFtcFv8_003895</name>
    <name evidence="8" type="ORF">CgunFtcFv8_018049</name>
</gene>
<dbReference type="SMART" id="SM00692">
    <property type="entry name" value="DM3"/>
    <property type="match status" value="1"/>
</dbReference>
<keyword evidence="1" id="KW-0479">Metal-binding</keyword>
<keyword evidence="3" id="KW-0862">Zinc</keyword>
<keyword evidence="10" id="KW-1185">Reference proteome</keyword>
<evidence type="ECO:0000313" key="8">
    <source>
        <dbReference type="EMBL" id="KAK5925533.1"/>
    </source>
</evidence>
<evidence type="ECO:0000256" key="5">
    <source>
        <dbReference type="PROSITE-ProRule" id="PRU00309"/>
    </source>
</evidence>
<dbReference type="GO" id="GO:0008270">
    <property type="term" value="F:zinc ion binding"/>
    <property type="evidence" value="ECO:0007669"/>
    <property type="project" value="UniProtKB-KW"/>
</dbReference>
<reference evidence="8 10" key="1">
    <citation type="journal article" date="2023" name="Mol. Biol. Evol.">
        <title>Genomics of Secondarily Temperate Adaptation in the Only Non-Antarctic Icefish.</title>
        <authorList>
            <person name="Rivera-Colon A.G."/>
            <person name="Rayamajhi N."/>
            <person name="Minhas B.F."/>
            <person name="Madrigal G."/>
            <person name="Bilyk K.T."/>
            <person name="Yoon V."/>
            <person name="Hune M."/>
            <person name="Gregory S."/>
            <person name="Cheng C.H.C."/>
            <person name="Catchen J.M."/>
        </authorList>
    </citation>
    <scope>NUCLEOTIDE SEQUENCE [LARGE SCALE GENOMIC DNA]</scope>
    <source>
        <tissue evidence="8">White muscle</tissue>
    </source>
</reference>
<protein>
    <recommendedName>
        <fullName evidence="7">THAP-type domain-containing protein</fullName>
    </recommendedName>
</protein>
<proteinExistence type="predicted"/>
<feature type="region of interest" description="Disordered" evidence="6">
    <location>
        <begin position="143"/>
        <end position="268"/>
    </location>
</feature>
<evidence type="ECO:0000256" key="4">
    <source>
        <dbReference type="ARBA" id="ARBA00023125"/>
    </source>
</evidence>
<dbReference type="PROSITE" id="PS50950">
    <property type="entry name" value="ZF_THAP"/>
    <property type="match status" value="1"/>
</dbReference>
<keyword evidence="2 5" id="KW-0863">Zinc-finger</keyword>
<evidence type="ECO:0000313" key="10">
    <source>
        <dbReference type="Proteomes" id="UP001331515"/>
    </source>
</evidence>
<evidence type="ECO:0000259" key="7">
    <source>
        <dbReference type="PROSITE" id="PS50950"/>
    </source>
</evidence>
<evidence type="ECO:0000256" key="1">
    <source>
        <dbReference type="ARBA" id="ARBA00022723"/>
    </source>
</evidence>
<accession>A0AAN8DS53</accession>
<name>A0AAN8DS53_CHAGU</name>
<organism evidence="8 10">
    <name type="scientific">Champsocephalus gunnari</name>
    <name type="common">Mackerel icefish</name>
    <dbReference type="NCBI Taxonomy" id="52237"/>
    <lineage>
        <taxon>Eukaryota</taxon>
        <taxon>Metazoa</taxon>
        <taxon>Chordata</taxon>
        <taxon>Craniata</taxon>
        <taxon>Vertebrata</taxon>
        <taxon>Euteleostomi</taxon>
        <taxon>Actinopterygii</taxon>
        <taxon>Neopterygii</taxon>
        <taxon>Teleostei</taxon>
        <taxon>Neoteleostei</taxon>
        <taxon>Acanthomorphata</taxon>
        <taxon>Eupercaria</taxon>
        <taxon>Perciformes</taxon>
        <taxon>Notothenioidei</taxon>
        <taxon>Channichthyidae</taxon>
        <taxon>Champsocephalus</taxon>
    </lineage>
</organism>
<dbReference type="PANTHER" id="PTHR31751:SF42">
    <property type="entry name" value="PROTEIN CBG10204"/>
    <property type="match status" value="1"/>
</dbReference>
<dbReference type="GO" id="GO:0003677">
    <property type="term" value="F:DNA binding"/>
    <property type="evidence" value="ECO:0007669"/>
    <property type="project" value="UniProtKB-UniRule"/>
</dbReference>
<feature type="domain" description="THAP-type" evidence="7">
    <location>
        <begin position="1"/>
        <end position="95"/>
    </location>
</feature>
<keyword evidence="4 5" id="KW-0238">DNA-binding</keyword>
<dbReference type="EMBL" id="JAURVH010001520">
    <property type="protein sequence ID" value="KAK5925533.1"/>
    <property type="molecule type" value="Genomic_DNA"/>
</dbReference>
<feature type="region of interest" description="Disordered" evidence="6">
    <location>
        <begin position="96"/>
        <end position="118"/>
    </location>
</feature>
<comment type="caution">
    <text evidence="8">The sequence shown here is derived from an EMBL/GenBank/DDBJ whole genome shotgun (WGS) entry which is preliminary data.</text>
</comment>
<dbReference type="AlphaFoldDB" id="A0AAN8DS53"/>
<evidence type="ECO:0000256" key="2">
    <source>
        <dbReference type="ARBA" id="ARBA00022771"/>
    </source>
</evidence>
<feature type="compositionally biased region" description="Polar residues" evidence="6">
    <location>
        <begin position="165"/>
        <end position="174"/>
    </location>
</feature>
<feature type="compositionally biased region" description="Basic and acidic residues" evidence="6">
    <location>
        <begin position="193"/>
        <end position="208"/>
    </location>
</feature>
<evidence type="ECO:0000313" key="9">
    <source>
        <dbReference type="EMBL" id="KAK5932167.1"/>
    </source>
</evidence>